<dbReference type="Proteomes" id="UP000790377">
    <property type="component" value="Unassembled WGS sequence"/>
</dbReference>
<proteinExistence type="predicted"/>
<comment type="caution">
    <text evidence="1">The sequence shown here is derived from an EMBL/GenBank/DDBJ whole genome shotgun (WGS) entry which is preliminary data.</text>
</comment>
<gene>
    <name evidence="1" type="ORF">BJ138DRAFT_1111952</name>
</gene>
<evidence type="ECO:0000313" key="1">
    <source>
        <dbReference type="EMBL" id="KAH7912840.1"/>
    </source>
</evidence>
<evidence type="ECO:0000313" key="2">
    <source>
        <dbReference type="Proteomes" id="UP000790377"/>
    </source>
</evidence>
<protein>
    <submittedName>
        <fullName evidence="1">Uncharacterized protein</fullName>
    </submittedName>
</protein>
<keyword evidence="2" id="KW-1185">Reference proteome</keyword>
<name>A0ACB8AH93_9AGAM</name>
<accession>A0ACB8AH93</accession>
<organism evidence="1 2">
    <name type="scientific">Hygrophoropsis aurantiaca</name>
    <dbReference type="NCBI Taxonomy" id="72124"/>
    <lineage>
        <taxon>Eukaryota</taxon>
        <taxon>Fungi</taxon>
        <taxon>Dikarya</taxon>
        <taxon>Basidiomycota</taxon>
        <taxon>Agaricomycotina</taxon>
        <taxon>Agaricomycetes</taxon>
        <taxon>Agaricomycetidae</taxon>
        <taxon>Boletales</taxon>
        <taxon>Coniophorineae</taxon>
        <taxon>Hygrophoropsidaceae</taxon>
        <taxon>Hygrophoropsis</taxon>
    </lineage>
</organism>
<reference evidence="1" key="1">
    <citation type="journal article" date="2021" name="New Phytol.">
        <title>Evolutionary innovations through gain and loss of genes in the ectomycorrhizal Boletales.</title>
        <authorList>
            <person name="Wu G."/>
            <person name="Miyauchi S."/>
            <person name="Morin E."/>
            <person name="Kuo A."/>
            <person name="Drula E."/>
            <person name="Varga T."/>
            <person name="Kohler A."/>
            <person name="Feng B."/>
            <person name="Cao Y."/>
            <person name="Lipzen A."/>
            <person name="Daum C."/>
            <person name="Hundley H."/>
            <person name="Pangilinan J."/>
            <person name="Johnson J."/>
            <person name="Barry K."/>
            <person name="LaButti K."/>
            <person name="Ng V."/>
            <person name="Ahrendt S."/>
            <person name="Min B."/>
            <person name="Choi I.G."/>
            <person name="Park H."/>
            <person name="Plett J.M."/>
            <person name="Magnuson J."/>
            <person name="Spatafora J.W."/>
            <person name="Nagy L.G."/>
            <person name="Henrissat B."/>
            <person name="Grigoriev I.V."/>
            <person name="Yang Z.L."/>
            <person name="Xu J."/>
            <person name="Martin F.M."/>
        </authorList>
    </citation>
    <scope>NUCLEOTIDE SEQUENCE</scope>
    <source>
        <strain evidence="1">ATCC 28755</strain>
    </source>
</reference>
<sequence>MHAFQSLLALAFLTTSLPAALGSVYVTNPVQATTCHGGQACTVQWVDNGETPLLSSIGECTVGLYNGELALVQSLQSVDVSTSQSFQFTPNPSAGANGGYYVVFTSNSISYQGFSATFTLDGMTGSAGSGTGTSSSAPSSSGAAGNTTSTGGSASGTGSASGSGTGSATGSGSASGGETTSVAGSSVATSSAPATTFVVTTSGGSTLTIPPSSSATGTTSRTTGSSGAPTPSTGAASSIGASSSFCVAALLTFAGIFAQL</sequence>
<dbReference type="EMBL" id="MU267642">
    <property type="protein sequence ID" value="KAH7912840.1"/>
    <property type="molecule type" value="Genomic_DNA"/>
</dbReference>